<dbReference type="Proteomes" id="UP001157034">
    <property type="component" value="Unassembled WGS sequence"/>
</dbReference>
<dbReference type="EMBL" id="BSVB01000001">
    <property type="protein sequence ID" value="GMA94610.1"/>
    <property type="molecule type" value="Genomic_DNA"/>
</dbReference>
<evidence type="ECO:0000313" key="3">
    <source>
        <dbReference type="Proteomes" id="UP001157034"/>
    </source>
</evidence>
<organism evidence="2 3">
    <name type="scientific">Pseudolysinimonas kribbensis</name>
    <dbReference type="NCBI Taxonomy" id="433641"/>
    <lineage>
        <taxon>Bacteria</taxon>
        <taxon>Bacillati</taxon>
        <taxon>Actinomycetota</taxon>
        <taxon>Actinomycetes</taxon>
        <taxon>Micrococcales</taxon>
        <taxon>Microbacteriaceae</taxon>
        <taxon>Pseudolysinimonas</taxon>
    </lineage>
</organism>
<keyword evidence="3" id="KW-1185">Reference proteome</keyword>
<name>A0ABQ6K4X4_9MICO</name>
<comment type="caution">
    <text evidence="2">The sequence shown here is derived from an EMBL/GenBank/DDBJ whole genome shotgun (WGS) entry which is preliminary data.</text>
</comment>
<accession>A0ABQ6K4X4</accession>
<evidence type="ECO:0008006" key="4">
    <source>
        <dbReference type="Google" id="ProtNLM"/>
    </source>
</evidence>
<feature type="region of interest" description="Disordered" evidence="1">
    <location>
        <begin position="163"/>
        <end position="196"/>
    </location>
</feature>
<protein>
    <recommendedName>
        <fullName evidence="4">ADP-ribosylglycohydrolase family protein</fullName>
    </recommendedName>
</protein>
<gene>
    <name evidence="2" type="ORF">GCM10025881_14340</name>
</gene>
<reference evidence="3" key="1">
    <citation type="journal article" date="2019" name="Int. J. Syst. Evol. Microbiol.">
        <title>The Global Catalogue of Microorganisms (GCM) 10K type strain sequencing project: providing services to taxonomists for standard genome sequencing and annotation.</title>
        <authorList>
            <consortium name="The Broad Institute Genomics Platform"/>
            <consortium name="The Broad Institute Genome Sequencing Center for Infectious Disease"/>
            <person name="Wu L."/>
            <person name="Ma J."/>
        </authorList>
    </citation>
    <scope>NUCLEOTIDE SEQUENCE [LARGE SCALE GENOMIC DNA]</scope>
    <source>
        <strain evidence="3">NBRC 108894</strain>
    </source>
</reference>
<proteinExistence type="predicted"/>
<evidence type="ECO:0000313" key="2">
    <source>
        <dbReference type="EMBL" id="GMA94610.1"/>
    </source>
</evidence>
<feature type="compositionally biased region" description="Polar residues" evidence="1">
    <location>
        <begin position="179"/>
        <end position="188"/>
    </location>
</feature>
<sequence length="196" mass="20816">MIGAASVLAIDPRSETARRLLIDGVAAIPESEDATWPWPEPRLRYGNGTIPHALLVAGAALGDRRLTERGLAALSFLVLVQTRRGHLSVTGALGRGRGDDGPQFDQQPIEAGDIADAAACAHRLGHGERWADTVRMAWAWFLGDNDAGVAMIDPAVGAGFDGLQPAGRNRNRGAESTLAALSTSQHMRSLTDHRTL</sequence>
<evidence type="ECO:0000256" key="1">
    <source>
        <dbReference type="SAM" id="MobiDB-lite"/>
    </source>
</evidence>